<dbReference type="InterPro" id="IPR016161">
    <property type="entry name" value="Ald_DH/histidinol_DH"/>
</dbReference>
<dbReference type="PANTHER" id="PTHR43353">
    <property type="entry name" value="SUCCINATE-SEMIALDEHYDE DEHYDROGENASE, MITOCHONDRIAL"/>
    <property type="match status" value="1"/>
</dbReference>
<keyword evidence="5" id="KW-1185">Reference proteome</keyword>
<comment type="similarity">
    <text evidence="1">Belongs to the aldehyde dehydrogenase family.</text>
</comment>
<keyword evidence="2" id="KW-0560">Oxidoreductase</keyword>
<protein>
    <submittedName>
        <fullName evidence="4">Acyl-CoA reductase</fullName>
    </submittedName>
</protein>
<dbReference type="SUPFAM" id="SSF53720">
    <property type="entry name" value="ALDH-like"/>
    <property type="match status" value="1"/>
</dbReference>
<gene>
    <name evidence="4" type="ORF">Ga0061079_10567</name>
</gene>
<dbReference type="Gene3D" id="3.40.605.10">
    <property type="entry name" value="Aldehyde Dehydrogenase, Chain A, domain 1"/>
    <property type="match status" value="1"/>
</dbReference>
<dbReference type="InterPro" id="IPR015590">
    <property type="entry name" value="Aldehyde_DH_dom"/>
</dbReference>
<evidence type="ECO:0000256" key="2">
    <source>
        <dbReference type="ARBA" id="ARBA00023002"/>
    </source>
</evidence>
<dbReference type="PROSITE" id="PS00070">
    <property type="entry name" value="ALDEHYDE_DEHYDR_CYS"/>
    <property type="match status" value="1"/>
</dbReference>
<evidence type="ECO:0000259" key="3">
    <source>
        <dbReference type="Pfam" id="PF00171"/>
    </source>
</evidence>
<evidence type="ECO:0000313" key="5">
    <source>
        <dbReference type="Proteomes" id="UP000182761"/>
    </source>
</evidence>
<evidence type="ECO:0000313" key="4">
    <source>
        <dbReference type="EMBL" id="CVK16108.1"/>
    </source>
</evidence>
<dbReference type="RefSeq" id="WP_055425319.1">
    <property type="nucleotide sequence ID" value="NZ_FCOR01000005.1"/>
</dbReference>
<evidence type="ECO:0000256" key="1">
    <source>
        <dbReference type="ARBA" id="ARBA00009986"/>
    </source>
</evidence>
<dbReference type="Pfam" id="PF00171">
    <property type="entry name" value="Aldedh"/>
    <property type="match status" value="1"/>
</dbReference>
<name>A0A0X3AQH5_9FLAO</name>
<dbReference type="InterPro" id="IPR016160">
    <property type="entry name" value="Ald_DH_CS_CYS"/>
</dbReference>
<accession>A0A0X3AQH5</accession>
<dbReference type="OrthoDB" id="9762913at2"/>
<dbReference type="STRING" id="1586267.GCA_001418685_00952"/>
<dbReference type="GO" id="GO:0016620">
    <property type="term" value="F:oxidoreductase activity, acting on the aldehyde or oxo group of donors, NAD or NADP as acceptor"/>
    <property type="evidence" value="ECO:0007669"/>
    <property type="project" value="InterPro"/>
</dbReference>
<dbReference type="InterPro" id="IPR050740">
    <property type="entry name" value="Aldehyde_DH_Superfamily"/>
</dbReference>
<proteinExistence type="inferred from homology"/>
<organism evidence="4 5">
    <name type="scientific">Apibacter mensalis</name>
    <dbReference type="NCBI Taxonomy" id="1586267"/>
    <lineage>
        <taxon>Bacteria</taxon>
        <taxon>Pseudomonadati</taxon>
        <taxon>Bacteroidota</taxon>
        <taxon>Flavobacteriia</taxon>
        <taxon>Flavobacteriales</taxon>
        <taxon>Weeksellaceae</taxon>
        <taxon>Apibacter</taxon>
    </lineage>
</organism>
<feature type="domain" description="Aldehyde dehydrogenase" evidence="3">
    <location>
        <begin position="62"/>
        <end position="505"/>
    </location>
</feature>
<dbReference type="InterPro" id="IPR016163">
    <property type="entry name" value="Ald_DH_C"/>
</dbReference>
<dbReference type="Gene3D" id="3.40.309.10">
    <property type="entry name" value="Aldehyde Dehydrogenase, Chain A, domain 2"/>
    <property type="match status" value="1"/>
</dbReference>
<dbReference type="EMBL" id="FCOR01000005">
    <property type="protein sequence ID" value="CVK16108.1"/>
    <property type="molecule type" value="Genomic_DNA"/>
</dbReference>
<dbReference type="AlphaFoldDB" id="A0A0X3AQH5"/>
<dbReference type="PANTHER" id="PTHR43353:SF5">
    <property type="entry name" value="SUCCINATE-SEMIALDEHYDE DEHYDROGENASE, MITOCHONDRIAL"/>
    <property type="match status" value="1"/>
</dbReference>
<dbReference type="Proteomes" id="UP000182761">
    <property type="component" value="Unassembled WGS sequence"/>
</dbReference>
<dbReference type="InterPro" id="IPR016162">
    <property type="entry name" value="Ald_DH_N"/>
</dbReference>
<reference evidence="4 5" key="1">
    <citation type="submission" date="2016-01" db="EMBL/GenBank/DDBJ databases">
        <authorList>
            <person name="McClelland M."/>
            <person name="Jain A."/>
            <person name="Saraogi P."/>
            <person name="Mendelson R."/>
            <person name="Westerman R."/>
            <person name="SanMiguel P."/>
            <person name="Csonka L."/>
        </authorList>
    </citation>
    <scope>NUCLEOTIDE SEQUENCE [LARGE SCALE GENOMIC DNA]</scope>
    <source>
        <strain evidence="4 5">R-53146</strain>
    </source>
</reference>
<sequence>MNQNLINFFPKENEIPEHFRLQNEISQKRVLIDGEFIEWEGPFQEVYSPIYTRSSSTDELIKTKLGSYPICTTKESDLALKSALKAFNGGRGEWPSMSVSQRISAMENFIVKMVEQREKVVKLLVWEICKSYKDSEKEFDRTVDAIKCSIEALKELDINSSRTKADEGVVAQVKKSPYGVVLCMGPYNYPLNETFATLIPALLMGNTVLFKPPRRGTLLFEPLLNAFKECFPKGVINTLYGRGKDVIPALMQSGKINVLAFIGSSKVVNGMIKEHPNANSLHSVLGLDAKNAAIIDKTADIDLAVKEAVLGSFSFNGQRCTALKIIFVHSSVADEFNKKFTQEISKLKVGMPWEENVTITPLAEPDKPQYVQKCIDEALQNKGEIINKENGGGQILNSLVSPTVIYPANEKMNLLYNNEQFAPIIPIVPFDDLESPISYITNSTKGQQAAIFSNDEDTVSYLVDALCCQVGRININAQCQRGPDTLPFNGRKNSALGTLSTIDALYALSIDSVVATKDTQSNDNLIDTVIKSGKSSRLS</sequence>